<name>A0A2G9YV35_9BACT</name>
<comment type="caution">
    <text evidence="1">The sequence shown here is derived from an EMBL/GenBank/DDBJ whole genome shotgun (WGS) entry which is preliminary data.</text>
</comment>
<dbReference type="AlphaFoldDB" id="A0A2G9YV35"/>
<sequence length="243" mass="27661">MRGLKMAGAYSYPPCRLGFCGQKIKESGRVLGSFLKGEKISLVKIRKVLKSFEATYPYYEMIAKANGIKDALDERVIESYWLGNELLKKVNISDIKKLILREFTRKGLLSKEEAERRVSLIPQGATPHHSFHVLVLGSITGRVKLAGKLLDHCLPQWGKVLEINKKGIKVLYKPLKVKGKKLFFSEPIKKSVSCDEENLRSENVKKGDVISFHWNHFCQVISKEQQKNLSKYTLQNITALNKN</sequence>
<gene>
    <name evidence="1" type="ORF">COX37_00600</name>
</gene>
<reference evidence="1 2" key="1">
    <citation type="submission" date="2017-09" db="EMBL/GenBank/DDBJ databases">
        <title>Depth-based differentiation of microbial function through sediment-hosted aquifers and enrichment of novel symbionts in the deep terrestrial subsurface.</title>
        <authorList>
            <person name="Probst A.J."/>
            <person name="Ladd B."/>
            <person name="Jarett J.K."/>
            <person name="Geller-Mcgrath D.E."/>
            <person name="Sieber C.M."/>
            <person name="Emerson J.B."/>
            <person name="Anantharaman K."/>
            <person name="Thomas B.C."/>
            <person name="Malmstrom R."/>
            <person name="Stieglmeier M."/>
            <person name="Klingl A."/>
            <person name="Woyke T."/>
            <person name="Ryan C.M."/>
            <person name="Banfield J.F."/>
        </authorList>
    </citation>
    <scope>NUCLEOTIDE SEQUENCE [LARGE SCALE GENOMIC DNA]</scope>
    <source>
        <strain evidence="1">CG23_combo_of_CG06-09_8_20_14_all_39_17</strain>
    </source>
</reference>
<protein>
    <submittedName>
        <fullName evidence="1">Uncharacterized protein</fullName>
    </submittedName>
</protein>
<organism evidence="1 2">
    <name type="scientific">Candidatus Nealsonbacteria bacterium CG23_combo_of_CG06-09_8_20_14_all_39_17</name>
    <dbReference type="NCBI Taxonomy" id="1974722"/>
    <lineage>
        <taxon>Bacteria</taxon>
        <taxon>Candidatus Nealsoniibacteriota</taxon>
    </lineage>
</organism>
<accession>A0A2G9YV35</accession>
<proteinExistence type="predicted"/>
<dbReference type="Proteomes" id="UP000229976">
    <property type="component" value="Unassembled WGS sequence"/>
</dbReference>
<dbReference type="InterPro" id="IPR045660">
    <property type="entry name" value="DUF6390"/>
</dbReference>
<dbReference type="Pfam" id="PF19927">
    <property type="entry name" value="DUF6390"/>
    <property type="match status" value="1"/>
</dbReference>
<dbReference type="EMBL" id="PCRO01000009">
    <property type="protein sequence ID" value="PIP23052.1"/>
    <property type="molecule type" value="Genomic_DNA"/>
</dbReference>
<evidence type="ECO:0000313" key="1">
    <source>
        <dbReference type="EMBL" id="PIP23052.1"/>
    </source>
</evidence>
<evidence type="ECO:0000313" key="2">
    <source>
        <dbReference type="Proteomes" id="UP000229976"/>
    </source>
</evidence>